<dbReference type="GO" id="GO:0003677">
    <property type="term" value="F:DNA binding"/>
    <property type="evidence" value="ECO:0007669"/>
    <property type="project" value="UniProtKB-KW"/>
</dbReference>
<dbReference type="PROSITE" id="PS50043">
    <property type="entry name" value="HTH_LUXR_2"/>
    <property type="match status" value="1"/>
</dbReference>
<dbReference type="AlphaFoldDB" id="A0A0F9CMA9"/>
<gene>
    <name evidence="7" type="ORF">LCGC14_2305140</name>
</gene>
<dbReference type="GO" id="GO:0000160">
    <property type="term" value="P:phosphorelay signal transduction system"/>
    <property type="evidence" value="ECO:0007669"/>
    <property type="project" value="InterPro"/>
</dbReference>
<comment type="caution">
    <text evidence="7">The sequence shown here is derived from an EMBL/GenBank/DDBJ whole genome shotgun (WGS) entry which is preliminary data.</text>
</comment>
<keyword evidence="1" id="KW-0597">Phosphoprotein</keyword>
<dbReference type="EMBL" id="LAZR01032584">
    <property type="protein sequence ID" value="KKL50473.1"/>
    <property type="molecule type" value="Genomic_DNA"/>
</dbReference>
<dbReference type="InterPro" id="IPR016032">
    <property type="entry name" value="Sig_transdc_resp-reg_C-effctor"/>
</dbReference>
<keyword evidence="2" id="KW-0805">Transcription regulation</keyword>
<sequence length="247" mass="27262">MTTLLDKMAIIRYIRIVMDKIKVLVIDKQTYYRAGVCQALSGQDDLELSDCSPDDKPIGLIETTAHDIVLLDIDPPSFSGLSLGRDIARYCPATKLIMLTPARLNDEELFEVVKVGAVAYLSKNTTPEDLAETIKKVFGDEYPISESLLARPKAAETVLKQFQSIVTNGSAKTMESVISPLTFREIQVLNYIADGNSNKQIALTLEISDQTIKNHVSSILRKLNANDRAQATAIAIRKGLIHEEVAE</sequence>
<evidence type="ECO:0000256" key="4">
    <source>
        <dbReference type="ARBA" id="ARBA00023163"/>
    </source>
</evidence>
<evidence type="ECO:0000256" key="1">
    <source>
        <dbReference type="ARBA" id="ARBA00022553"/>
    </source>
</evidence>
<evidence type="ECO:0000256" key="2">
    <source>
        <dbReference type="ARBA" id="ARBA00023015"/>
    </source>
</evidence>
<dbReference type="GO" id="GO:0006355">
    <property type="term" value="P:regulation of DNA-templated transcription"/>
    <property type="evidence" value="ECO:0007669"/>
    <property type="project" value="InterPro"/>
</dbReference>
<dbReference type="PROSITE" id="PS00622">
    <property type="entry name" value="HTH_LUXR_1"/>
    <property type="match status" value="1"/>
</dbReference>
<evidence type="ECO:0000256" key="3">
    <source>
        <dbReference type="ARBA" id="ARBA00023125"/>
    </source>
</evidence>
<proteinExistence type="predicted"/>
<accession>A0A0F9CMA9</accession>
<dbReference type="CDD" id="cd17535">
    <property type="entry name" value="REC_NarL-like"/>
    <property type="match status" value="1"/>
</dbReference>
<name>A0A0F9CMA9_9ZZZZ</name>
<keyword evidence="3" id="KW-0238">DNA-binding</keyword>
<dbReference type="InterPro" id="IPR000792">
    <property type="entry name" value="Tscrpt_reg_LuxR_C"/>
</dbReference>
<dbReference type="PANTHER" id="PTHR43214">
    <property type="entry name" value="TWO-COMPONENT RESPONSE REGULATOR"/>
    <property type="match status" value="1"/>
</dbReference>
<reference evidence="7" key="1">
    <citation type="journal article" date="2015" name="Nature">
        <title>Complex archaea that bridge the gap between prokaryotes and eukaryotes.</title>
        <authorList>
            <person name="Spang A."/>
            <person name="Saw J.H."/>
            <person name="Jorgensen S.L."/>
            <person name="Zaremba-Niedzwiedzka K."/>
            <person name="Martijn J."/>
            <person name="Lind A.E."/>
            <person name="van Eijk R."/>
            <person name="Schleper C."/>
            <person name="Guy L."/>
            <person name="Ettema T.J."/>
        </authorList>
    </citation>
    <scope>NUCLEOTIDE SEQUENCE</scope>
</reference>
<dbReference type="PANTHER" id="PTHR43214:SF24">
    <property type="entry name" value="TRANSCRIPTIONAL REGULATORY PROTEIN NARL-RELATED"/>
    <property type="match status" value="1"/>
</dbReference>
<dbReference type="SMART" id="SM00448">
    <property type="entry name" value="REC"/>
    <property type="match status" value="1"/>
</dbReference>
<evidence type="ECO:0008006" key="8">
    <source>
        <dbReference type="Google" id="ProtNLM"/>
    </source>
</evidence>
<evidence type="ECO:0000259" key="6">
    <source>
        <dbReference type="PROSITE" id="PS50110"/>
    </source>
</evidence>
<dbReference type="PROSITE" id="PS50110">
    <property type="entry name" value="RESPONSE_REGULATORY"/>
    <property type="match status" value="1"/>
</dbReference>
<dbReference type="SMART" id="SM00421">
    <property type="entry name" value="HTH_LUXR"/>
    <property type="match status" value="1"/>
</dbReference>
<dbReference type="InterPro" id="IPR058245">
    <property type="entry name" value="NreC/VraR/RcsB-like_REC"/>
</dbReference>
<dbReference type="Pfam" id="PF00072">
    <property type="entry name" value="Response_reg"/>
    <property type="match status" value="1"/>
</dbReference>
<protein>
    <recommendedName>
        <fullName evidence="8">HTH luxR-type domain-containing protein</fullName>
    </recommendedName>
</protein>
<evidence type="ECO:0000313" key="7">
    <source>
        <dbReference type="EMBL" id="KKL50473.1"/>
    </source>
</evidence>
<dbReference type="InterPro" id="IPR001789">
    <property type="entry name" value="Sig_transdc_resp-reg_receiver"/>
</dbReference>
<dbReference type="InterPro" id="IPR039420">
    <property type="entry name" value="WalR-like"/>
</dbReference>
<dbReference type="CDD" id="cd06170">
    <property type="entry name" value="LuxR_C_like"/>
    <property type="match status" value="1"/>
</dbReference>
<dbReference type="PRINTS" id="PR00038">
    <property type="entry name" value="HTHLUXR"/>
</dbReference>
<organism evidence="7">
    <name type="scientific">marine sediment metagenome</name>
    <dbReference type="NCBI Taxonomy" id="412755"/>
    <lineage>
        <taxon>unclassified sequences</taxon>
        <taxon>metagenomes</taxon>
        <taxon>ecological metagenomes</taxon>
    </lineage>
</organism>
<feature type="domain" description="Response regulatory" evidence="6">
    <location>
        <begin position="22"/>
        <end position="138"/>
    </location>
</feature>
<dbReference type="InterPro" id="IPR011006">
    <property type="entry name" value="CheY-like_superfamily"/>
</dbReference>
<feature type="domain" description="HTH luxR-type" evidence="5">
    <location>
        <begin position="174"/>
        <end position="239"/>
    </location>
</feature>
<evidence type="ECO:0000259" key="5">
    <source>
        <dbReference type="PROSITE" id="PS50043"/>
    </source>
</evidence>
<dbReference type="SUPFAM" id="SSF52172">
    <property type="entry name" value="CheY-like"/>
    <property type="match status" value="1"/>
</dbReference>
<keyword evidence="4" id="KW-0804">Transcription</keyword>
<dbReference type="Pfam" id="PF00196">
    <property type="entry name" value="GerE"/>
    <property type="match status" value="1"/>
</dbReference>
<dbReference type="Gene3D" id="3.40.50.2300">
    <property type="match status" value="1"/>
</dbReference>
<dbReference type="SUPFAM" id="SSF46894">
    <property type="entry name" value="C-terminal effector domain of the bipartite response regulators"/>
    <property type="match status" value="1"/>
</dbReference>